<keyword evidence="3 7" id="KW-0812">Transmembrane</keyword>
<organism evidence="8 9">
    <name type="scientific">Luminiphilus syltensis NOR5-1B</name>
    <dbReference type="NCBI Taxonomy" id="565045"/>
    <lineage>
        <taxon>Bacteria</taxon>
        <taxon>Pseudomonadati</taxon>
        <taxon>Pseudomonadota</taxon>
        <taxon>Gammaproteobacteria</taxon>
        <taxon>Cellvibrionales</taxon>
        <taxon>Halieaceae</taxon>
        <taxon>Luminiphilus</taxon>
    </lineage>
</organism>
<keyword evidence="7" id="KW-0406">Ion transport</keyword>
<feature type="transmembrane region" description="Helical" evidence="7">
    <location>
        <begin position="35"/>
        <end position="53"/>
    </location>
</feature>
<feature type="transmembrane region" description="Helical" evidence="7">
    <location>
        <begin position="146"/>
        <end position="164"/>
    </location>
</feature>
<dbReference type="NCBIfam" id="TIGR00773">
    <property type="entry name" value="NhaA"/>
    <property type="match status" value="1"/>
</dbReference>
<proteinExistence type="inferred from homology"/>
<evidence type="ECO:0000256" key="2">
    <source>
        <dbReference type="ARBA" id="ARBA00022475"/>
    </source>
</evidence>
<dbReference type="Proteomes" id="UP000004699">
    <property type="component" value="Unassembled WGS sequence"/>
</dbReference>
<dbReference type="RefSeq" id="WP_009021236.1">
    <property type="nucleotide sequence ID" value="NZ_DS999411.1"/>
</dbReference>
<evidence type="ECO:0000256" key="5">
    <source>
        <dbReference type="ARBA" id="ARBA00023136"/>
    </source>
</evidence>
<keyword evidence="7" id="KW-0915">Sodium</keyword>
<comment type="subcellular location">
    <subcellularLocation>
        <location evidence="1">Cell inner membrane</location>
        <topology evidence="1">Multi-pass membrane protein</topology>
    </subcellularLocation>
    <subcellularLocation>
        <location evidence="7">Cell membrane</location>
        <topology evidence="7">Multi-pass membrane protein</topology>
    </subcellularLocation>
</comment>
<feature type="transmembrane region" description="Helical" evidence="7">
    <location>
        <begin position="395"/>
        <end position="415"/>
    </location>
</feature>
<dbReference type="Gene3D" id="1.20.1530.10">
    <property type="entry name" value="Na+/H+ antiporter like domain"/>
    <property type="match status" value="1"/>
</dbReference>
<dbReference type="GO" id="GO:0015385">
    <property type="term" value="F:sodium:proton antiporter activity"/>
    <property type="evidence" value="ECO:0007669"/>
    <property type="project" value="UniProtKB-UniRule"/>
</dbReference>
<dbReference type="HOGENOM" id="CLU_015803_1_2_6"/>
<comment type="function">
    <text evidence="7">Na(+)/H(+) antiporter that extrudes sodium in exchange for external protons.</text>
</comment>
<dbReference type="HAMAP" id="MF_01844">
    <property type="entry name" value="NhaA"/>
    <property type="match status" value="1"/>
</dbReference>
<keyword evidence="2 7" id="KW-1003">Cell membrane</keyword>
<dbReference type="PANTHER" id="PTHR30341">
    <property type="entry name" value="SODIUM ION/PROTON ANTIPORTER NHAA-RELATED"/>
    <property type="match status" value="1"/>
</dbReference>
<accession>B8KTV7</accession>
<name>B8KTV7_9GAMM</name>
<keyword evidence="7" id="KW-0813">Transport</keyword>
<keyword evidence="4 7" id="KW-1133">Transmembrane helix</keyword>
<dbReference type="EMBL" id="DS999411">
    <property type="protein sequence ID" value="EED36493.1"/>
    <property type="molecule type" value="Genomic_DNA"/>
</dbReference>
<keyword evidence="9" id="KW-1185">Reference proteome</keyword>
<dbReference type="OrthoDB" id="9808135at2"/>
<protein>
    <recommendedName>
        <fullName evidence="7">Na(+)/H(+) antiporter NhaA</fullName>
    </recommendedName>
    <alternativeName>
        <fullName evidence="7">Sodium/proton antiporter NhaA</fullName>
    </alternativeName>
</protein>
<dbReference type="STRING" id="565045.NOR51B_2445"/>
<keyword evidence="7" id="KW-0050">Antiport</keyword>
<feature type="transmembrane region" description="Helical" evidence="7">
    <location>
        <begin position="201"/>
        <end position="220"/>
    </location>
</feature>
<dbReference type="GO" id="GO:0006885">
    <property type="term" value="P:regulation of pH"/>
    <property type="evidence" value="ECO:0007669"/>
    <property type="project" value="UniProtKB-UniRule"/>
</dbReference>
<feature type="transmembrane region" description="Helical" evidence="7">
    <location>
        <begin position="115"/>
        <end position="134"/>
    </location>
</feature>
<feature type="transmembrane region" description="Helical" evidence="7">
    <location>
        <begin position="320"/>
        <end position="341"/>
    </location>
</feature>
<evidence type="ECO:0000256" key="1">
    <source>
        <dbReference type="ARBA" id="ARBA00004429"/>
    </source>
</evidence>
<dbReference type="eggNOG" id="COG3004">
    <property type="taxonomic scope" value="Bacteria"/>
</dbReference>
<evidence type="ECO:0000256" key="6">
    <source>
        <dbReference type="ARBA" id="ARBA00023201"/>
    </source>
</evidence>
<feature type="transmembrane region" description="Helical" evidence="7">
    <location>
        <begin position="353"/>
        <end position="375"/>
    </location>
</feature>
<keyword evidence="6 7" id="KW-0739">Sodium transport</keyword>
<feature type="transmembrane region" description="Helical" evidence="7">
    <location>
        <begin position="427"/>
        <end position="447"/>
    </location>
</feature>
<reference evidence="9" key="1">
    <citation type="journal article" date="2013" name="BMC Microbiol.">
        <title>Taxonomy and evolution of bacteriochlorophyll a-containing members of the OM60/NOR5 clade of marine gammaproteobacteria: description of Luminiphilus syltensis gen. nov., sp. nov., reclassification of Haliea rubra as Pseudohaliea rubra gen. nov., comb. nov., and emendation of Chromatocurvus halotolerans.</title>
        <authorList>
            <person name="Spring S."/>
            <person name="Riedel T."/>
            <person name="Sproer C."/>
            <person name="Yan S."/>
            <person name="Harder J."/>
            <person name="Fuchs B.M."/>
        </authorList>
    </citation>
    <scope>NUCLEOTIDE SEQUENCE [LARGE SCALE GENOMIC DNA]</scope>
    <source>
        <strain evidence="9">NOR51-B</strain>
    </source>
</reference>
<comment type="similarity">
    <text evidence="7">Belongs to the NhaA Na(+)/H(+) (TC 2.A.33) antiporter family.</text>
</comment>
<evidence type="ECO:0000256" key="3">
    <source>
        <dbReference type="ARBA" id="ARBA00022692"/>
    </source>
</evidence>
<evidence type="ECO:0000256" key="4">
    <source>
        <dbReference type="ARBA" id="ARBA00022989"/>
    </source>
</evidence>
<dbReference type="AlphaFoldDB" id="B8KTV7"/>
<evidence type="ECO:0000256" key="7">
    <source>
        <dbReference type="HAMAP-Rule" id="MF_01844"/>
    </source>
</evidence>
<evidence type="ECO:0000313" key="9">
    <source>
        <dbReference type="Proteomes" id="UP000004699"/>
    </source>
</evidence>
<keyword evidence="5 7" id="KW-0472">Membrane</keyword>
<dbReference type="GO" id="GO:0005886">
    <property type="term" value="C:plasma membrane"/>
    <property type="evidence" value="ECO:0007669"/>
    <property type="project" value="UniProtKB-SubCell"/>
</dbReference>
<feature type="transmembrane region" description="Helical" evidence="7">
    <location>
        <begin position="171"/>
        <end position="195"/>
    </location>
</feature>
<gene>
    <name evidence="7 8" type="primary">nhaA</name>
    <name evidence="8" type="ORF">NOR51B_2445</name>
</gene>
<feature type="transmembrane region" description="Helical" evidence="7">
    <location>
        <begin position="227"/>
        <end position="257"/>
    </location>
</feature>
<dbReference type="Pfam" id="PF06965">
    <property type="entry name" value="Na_H_antiport_1"/>
    <property type="match status" value="1"/>
</dbReference>
<evidence type="ECO:0000313" key="8">
    <source>
        <dbReference type="EMBL" id="EED36493.1"/>
    </source>
</evidence>
<feature type="transmembrane region" description="Helical" evidence="7">
    <location>
        <begin position="73"/>
        <end position="94"/>
    </location>
</feature>
<dbReference type="PANTHER" id="PTHR30341:SF0">
    <property type="entry name" value="NA(+)_H(+) ANTIPORTER NHAA"/>
    <property type="match status" value="1"/>
</dbReference>
<dbReference type="InterPro" id="IPR023171">
    <property type="entry name" value="Na/H_antiporter_dom_sf"/>
</dbReference>
<dbReference type="InterPro" id="IPR004670">
    <property type="entry name" value="NhaA"/>
</dbReference>
<comment type="catalytic activity">
    <reaction evidence="7">
        <text>Na(+)(in) + 2 H(+)(out) = Na(+)(out) + 2 H(+)(in)</text>
        <dbReference type="Rhea" id="RHEA:29251"/>
        <dbReference type="ChEBI" id="CHEBI:15378"/>
        <dbReference type="ChEBI" id="CHEBI:29101"/>
    </reaction>
</comment>
<sequence length="452" mass="48345">MPPSDDYRNPAPLEKPVEKLLTPLERFVKSQTSSGILLALAVTLALFLANSSYADVYTTLKHLSLSISLGDWAVSMSLRHWINDGLMVFFFFLLGLEIKREVLAGELRDVRQSGLVFCMAAGGMIFPAVVYLTVNGITGADALRGWGIPMATDTAFALGILAALGARVPHVALVILSALAIVDDIGAVLVISIFYSEGIVLGDLYSAAACYFGLIVLNLTGHRRPPLYILLGVALWWFVLQSGVHATTAGILTALAVPARPYASKELFKKRLPRIIQRFKKADDPEQSVLETQEQEQMVDEVRQVADSTLAPLQRWETSISTTVMLMIVPVFAFLNAGVALPGSAEALLESPVSIAVAAGLVVGKGVGIVSFAWFGIRLGIGTLPKDLNFHHVTGLALLAGIGFTMSLFISSLAFEQTEALQDDAKIGILVGSLAAAIIGTTMLLVANQKAK</sequence>